<protein>
    <recommendedName>
        <fullName evidence="2">SWR1-complex protein 3 domain-containing protein</fullName>
    </recommendedName>
</protein>
<dbReference type="InterPro" id="IPR057558">
    <property type="entry name" value="Swc3_dom"/>
</dbReference>
<evidence type="ECO:0000256" key="1">
    <source>
        <dbReference type="SAM" id="MobiDB-lite"/>
    </source>
</evidence>
<evidence type="ECO:0000259" key="2">
    <source>
        <dbReference type="Pfam" id="PF24707"/>
    </source>
</evidence>
<dbReference type="GO" id="GO:0000812">
    <property type="term" value="C:Swr1 complex"/>
    <property type="evidence" value="ECO:0007669"/>
    <property type="project" value="InterPro"/>
</dbReference>
<dbReference type="Pfam" id="PF24707">
    <property type="entry name" value="Swc3"/>
    <property type="match status" value="1"/>
</dbReference>
<feature type="compositionally biased region" description="Low complexity" evidence="1">
    <location>
        <begin position="322"/>
        <end position="334"/>
    </location>
</feature>
<evidence type="ECO:0000313" key="4">
    <source>
        <dbReference type="Proteomes" id="UP000799777"/>
    </source>
</evidence>
<feature type="domain" description="SWR1-complex protein 3" evidence="2">
    <location>
        <begin position="73"/>
        <end position="190"/>
    </location>
</feature>
<dbReference type="EMBL" id="ML978174">
    <property type="protein sequence ID" value="KAF2032302.1"/>
    <property type="molecule type" value="Genomic_DNA"/>
</dbReference>
<reference evidence="3" key="1">
    <citation type="journal article" date="2020" name="Stud. Mycol.">
        <title>101 Dothideomycetes genomes: a test case for predicting lifestyles and emergence of pathogens.</title>
        <authorList>
            <person name="Haridas S."/>
            <person name="Albert R."/>
            <person name="Binder M."/>
            <person name="Bloem J."/>
            <person name="Labutti K."/>
            <person name="Salamov A."/>
            <person name="Andreopoulos B."/>
            <person name="Baker S."/>
            <person name="Barry K."/>
            <person name="Bills G."/>
            <person name="Bluhm B."/>
            <person name="Cannon C."/>
            <person name="Castanera R."/>
            <person name="Culley D."/>
            <person name="Daum C."/>
            <person name="Ezra D."/>
            <person name="Gonzalez J."/>
            <person name="Henrissat B."/>
            <person name="Kuo A."/>
            <person name="Liang C."/>
            <person name="Lipzen A."/>
            <person name="Lutzoni F."/>
            <person name="Magnuson J."/>
            <person name="Mondo S."/>
            <person name="Nolan M."/>
            <person name="Ohm R."/>
            <person name="Pangilinan J."/>
            <person name="Park H.-J."/>
            <person name="Ramirez L."/>
            <person name="Alfaro M."/>
            <person name="Sun H."/>
            <person name="Tritt A."/>
            <person name="Yoshinaga Y."/>
            <person name="Zwiers L.-H."/>
            <person name="Turgeon B."/>
            <person name="Goodwin S."/>
            <person name="Spatafora J."/>
            <person name="Crous P."/>
            <person name="Grigoriev I."/>
        </authorList>
    </citation>
    <scope>NUCLEOTIDE SEQUENCE</scope>
    <source>
        <strain evidence="3">CBS 110217</strain>
    </source>
</reference>
<sequence>MSEPRRSTRARARAREEAAPAPETPKETPIKGARSGTKRKRDSIAVKNSTPSTPVGDAPQGPKQTLPLRIREGEPLPTLPEPQPLELSANEWQDIQQSGVLSASMERSRAVWVSGVNFRVFHKWFNQPKKPADRTDEDKARNSRQKELMKNFPELGLDPNLAKKDSPEVQAQLVIEPHTFPIRLYAPKESRSQPQKKPPTQPTYGAWPGTSQTHHTHPNQHTYNNHSQPVYQQKPQPPQPRPPPPKPVPKAPQPTPGPASTPAPDPVIHMLAQRAGVDPELKAVMKIVAAGEASKDQLEFFQTHINELTAVLAKQKETAAKAKSLAPSTTSAPTAAPPAPKTLPAPATPQPMSYNAPPPPTGYRPLVFSFEEGNKDLLHFPSYSFLEWLPNHSGAKISFIITKMRPKPEQQVTQAPSTPAPKAITGFTPGATHAVTPGMPTPNSTVLTQTPSNLPGQFQMSAPSTPAAQSAPQPRIEDLDEKNDVGDIEFYQPVTVLLLTDNHDVRHALTRAIRPPDVVERYMDEVFDKCKRAEETYLAFRLPRDGERDVAEKRIRNGDGTPSVATPTIDGFGGSFGLTLSGLEKKKAGRPRKSLV</sequence>
<feature type="region of interest" description="Disordered" evidence="1">
    <location>
        <begin position="187"/>
        <end position="266"/>
    </location>
</feature>
<feature type="region of interest" description="Disordered" evidence="1">
    <location>
        <begin position="322"/>
        <end position="358"/>
    </location>
</feature>
<feature type="region of interest" description="Disordered" evidence="1">
    <location>
        <begin position="128"/>
        <end position="162"/>
    </location>
</feature>
<feature type="compositionally biased region" description="Pro residues" evidence="1">
    <location>
        <begin position="235"/>
        <end position="265"/>
    </location>
</feature>
<feature type="compositionally biased region" description="Polar residues" evidence="1">
    <location>
        <begin position="441"/>
        <end position="458"/>
    </location>
</feature>
<gene>
    <name evidence="3" type="ORF">EK21DRAFT_61207</name>
</gene>
<name>A0A9P4HFG2_9PLEO</name>
<keyword evidence="4" id="KW-1185">Reference proteome</keyword>
<dbReference type="InterPro" id="IPR037651">
    <property type="entry name" value="Swc3"/>
</dbReference>
<feature type="compositionally biased region" description="Pro residues" evidence="1">
    <location>
        <begin position="335"/>
        <end position="349"/>
    </location>
</feature>
<evidence type="ECO:0000313" key="3">
    <source>
        <dbReference type="EMBL" id="KAF2032302.1"/>
    </source>
</evidence>
<accession>A0A9P4HFG2</accession>
<feature type="compositionally biased region" description="Low complexity" evidence="1">
    <location>
        <begin position="459"/>
        <end position="474"/>
    </location>
</feature>
<dbReference type="OrthoDB" id="5338195at2759"/>
<feature type="region of interest" description="Disordered" evidence="1">
    <location>
        <begin position="1"/>
        <end position="88"/>
    </location>
</feature>
<feature type="compositionally biased region" description="Basic and acidic residues" evidence="1">
    <location>
        <begin position="13"/>
        <end position="29"/>
    </location>
</feature>
<feature type="region of interest" description="Disordered" evidence="1">
    <location>
        <begin position="411"/>
        <end position="475"/>
    </location>
</feature>
<dbReference type="Proteomes" id="UP000799777">
    <property type="component" value="Unassembled WGS sequence"/>
</dbReference>
<comment type="caution">
    <text evidence="3">The sequence shown here is derived from an EMBL/GenBank/DDBJ whole genome shotgun (WGS) entry which is preliminary data.</text>
</comment>
<proteinExistence type="predicted"/>
<dbReference type="GO" id="GO:0140849">
    <property type="term" value="F:ATP-dependent H2AZ histone chaperone activity"/>
    <property type="evidence" value="ECO:0007669"/>
    <property type="project" value="InterPro"/>
</dbReference>
<dbReference type="PANTHER" id="PTHR28108">
    <property type="entry name" value="SWR1-COMPLEX PROTEIN 3"/>
    <property type="match status" value="1"/>
</dbReference>
<dbReference type="PANTHER" id="PTHR28108:SF1">
    <property type="entry name" value="SWR1-COMPLEX PROTEIN 3"/>
    <property type="match status" value="1"/>
</dbReference>
<organism evidence="3 4">
    <name type="scientific">Setomelanomma holmii</name>
    <dbReference type="NCBI Taxonomy" id="210430"/>
    <lineage>
        <taxon>Eukaryota</taxon>
        <taxon>Fungi</taxon>
        <taxon>Dikarya</taxon>
        <taxon>Ascomycota</taxon>
        <taxon>Pezizomycotina</taxon>
        <taxon>Dothideomycetes</taxon>
        <taxon>Pleosporomycetidae</taxon>
        <taxon>Pleosporales</taxon>
        <taxon>Pleosporineae</taxon>
        <taxon>Phaeosphaeriaceae</taxon>
        <taxon>Setomelanomma</taxon>
    </lineage>
</organism>
<feature type="compositionally biased region" description="Basic and acidic residues" evidence="1">
    <location>
        <begin position="130"/>
        <end position="149"/>
    </location>
</feature>
<feature type="compositionally biased region" description="Polar residues" evidence="1">
    <location>
        <begin position="209"/>
        <end position="227"/>
    </location>
</feature>
<dbReference type="AlphaFoldDB" id="A0A9P4HFG2"/>
<dbReference type="PRINTS" id="PR01217">
    <property type="entry name" value="PRICHEXTENSN"/>
</dbReference>